<dbReference type="RefSeq" id="XP_019710527.1">
    <property type="nucleotide sequence ID" value="XM_019854968.2"/>
</dbReference>
<dbReference type="SUPFAM" id="SSF46689">
    <property type="entry name" value="Homeodomain-like"/>
    <property type="match status" value="1"/>
</dbReference>
<keyword evidence="11" id="KW-1185">Reference proteome</keyword>
<dbReference type="Pfam" id="PF05920">
    <property type="entry name" value="Homeobox_KN"/>
    <property type="match status" value="1"/>
</dbReference>
<evidence type="ECO:0000256" key="1">
    <source>
        <dbReference type="ARBA" id="ARBA00004123"/>
    </source>
</evidence>
<feature type="region of interest" description="Disordered" evidence="9">
    <location>
        <begin position="1"/>
        <end position="38"/>
    </location>
</feature>
<dbReference type="Proteomes" id="UP000504607">
    <property type="component" value="Chromosome 15"/>
</dbReference>
<feature type="region of interest" description="Disordered" evidence="9">
    <location>
        <begin position="356"/>
        <end position="396"/>
    </location>
</feature>
<evidence type="ECO:0000256" key="9">
    <source>
        <dbReference type="SAM" id="MobiDB-lite"/>
    </source>
</evidence>
<dbReference type="GO" id="GO:0005634">
    <property type="term" value="C:nucleus"/>
    <property type="evidence" value="ECO:0007669"/>
    <property type="project" value="UniProtKB-SubCell"/>
</dbReference>
<dbReference type="SMART" id="SM00389">
    <property type="entry name" value="HOX"/>
    <property type="match status" value="1"/>
</dbReference>
<dbReference type="FunCoup" id="A0A6J0PRH6">
    <property type="interactions" value="1981"/>
</dbReference>
<reference evidence="12" key="1">
    <citation type="submission" date="2025-08" db="UniProtKB">
        <authorList>
            <consortium name="RefSeq"/>
        </authorList>
    </citation>
    <scope>IDENTIFICATION</scope>
</reference>
<dbReference type="CDD" id="cd00086">
    <property type="entry name" value="homeodomain"/>
    <property type="match status" value="1"/>
</dbReference>
<evidence type="ECO:0000313" key="12">
    <source>
        <dbReference type="RefSeq" id="XP_019710527.1"/>
    </source>
</evidence>
<dbReference type="InterPro" id="IPR001356">
    <property type="entry name" value="HD"/>
</dbReference>
<evidence type="ECO:0000256" key="5">
    <source>
        <dbReference type="ARBA" id="ARBA00023155"/>
    </source>
</evidence>
<keyword evidence="4 8" id="KW-0238">DNA-binding</keyword>
<dbReference type="Gene3D" id="1.10.10.60">
    <property type="entry name" value="Homeodomain-like"/>
    <property type="match status" value="1"/>
</dbReference>
<evidence type="ECO:0000313" key="11">
    <source>
        <dbReference type="Proteomes" id="UP000504607"/>
    </source>
</evidence>
<feature type="compositionally biased region" description="Polar residues" evidence="9">
    <location>
        <begin position="608"/>
        <end position="619"/>
    </location>
</feature>
<comment type="subcellular location">
    <subcellularLocation>
        <location evidence="1 8">Nucleus</location>
    </subcellularLocation>
</comment>
<dbReference type="Pfam" id="PF07526">
    <property type="entry name" value="POX"/>
    <property type="match status" value="1"/>
</dbReference>
<gene>
    <name evidence="12" type="primary">LOC105057915</name>
</gene>
<dbReference type="OrthoDB" id="10056939at2759"/>
<dbReference type="InterPro" id="IPR050224">
    <property type="entry name" value="TALE_homeobox"/>
</dbReference>
<feature type="compositionally biased region" description="Pro residues" evidence="9">
    <location>
        <begin position="1"/>
        <end position="29"/>
    </location>
</feature>
<dbReference type="FunFam" id="1.10.10.60:FF:000083">
    <property type="entry name" value="BEL1-like homeodomain protein 4"/>
    <property type="match status" value="1"/>
</dbReference>
<feature type="compositionally biased region" description="Basic and acidic residues" evidence="9">
    <location>
        <begin position="588"/>
        <end position="603"/>
    </location>
</feature>
<dbReference type="InterPro" id="IPR008422">
    <property type="entry name" value="KN_HD"/>
</dbReference>
<feature type="compositionally biased region" description="Polar residues" evidence="9">
    <location>
        <begin position="53"/>
        <end position="65"/>
    </location>
</feature>
<accession>A0A6J0PRH6</accession>
<dbReference type="GO" id="GO:0006355">
    <property type="term" value="P:regulation of DNA-templated transcription"/>
    <property type="evidence" value="ECO:0007669"/>
    <property type="project" value="InterPro"/>
</dbReference>
<dbReference type="AlphaFoldDB" id="A0A6J0PRH6"/>
<keyword evidence="7 8" id="KW-0539">Nucleus</keyword>
<feature type="domain" description="Homeobox" evidence="10">
    <location>
        <begin position="516"/>
        <end position="579"/>
    </location>
</feature>
<dbReference type="InParanoid" id="A0A6J0PRH6"/>
<feature type="region of interest" description="Disordered" evidence="9">
    <location>
        <begin position="52"/>
        <end position="91"/>
    </location>
</feature>
<name>A0A6J0PRH6_ELAGV</name>
<protein>
    <submittedName>
        <fullName evidence="12">LOW QUALITY PROTEIN: BEL1-like homeodomain protein 4</fullName>
    </submittedName>
</protein>
<evidence type="ECO:0000256" key="2">
    <source>
        <dbReference type="ARBA" id="ARBA00006454"/>
    </source>
</evidence>
<feature type="region of interest" description="Disordered" evidence="9">
    <location>
        <begin position="588"/>
        <end position="671"/>
    </location>
</feature>
<feature type="region of interest" description="Disordered" evidence="9">
    <location>
        <begin position="214"/>
        <end position="236"/>
    </location>
</feature>
<evidence type="ECO:0000256" key="4">
    <source>
        <dbReference type="ARBA" id="ARBA00023125"/>
    </source>
</evidence>
<dbReference type="InterPro" id="IPR006563">
    <property type="entry name" value="POX_dom"/>
</dbReference>
<evidence type="ECO:0000256" key="6">
    <source>
        <dbReference type="ARBA" id="ARBA00023163"/>
    </source>
</evidence>
<dbReference type="InterPro" id="IPR009057">
    <property type="entry name" value="Homeodomain-like_sf"/>
</dbReference>
<dbReference type="KEGG" id="egu:105057915"/>
<comment type="similarity">
    <text evidence="2">Belongs to the TALE/BELL homeobox family.</text>
</comment>
<dbReference type="PROSITE" id="PS50071">
    <property type="entry name" value="HOMEOBOX_2"/>
    <property type="match status" value="1"/>
</dbReference>
<keyword evidence="3" id="KW-0805">Transcription regulation</keyword>
<evidence type="ECO:0000256" key="3">
    <source>
        <dbReference type="ARBA" id="ARBA00023015"/>
    </source>
</evidence>
<dbReference type="GO" id="GO:0003677">
    <property type="term" value="F:DNA binding"/>
    <property type="evidence" value="ECO:0007669"/>
    <property type="project" value="UniProtKB-UniRule"/>
</dbReference>
<dbReference type="PANTHER" id="PTHR11850">
    <property type="entry name" value="HOMEOBOX PROTEIN TRANSCRIPTION FACTORS"/>
    <property type="match status" value="1"/>
</dbReference>
<sequence length="747" mass="81288">MGIATPPSPQPARPYLSPPKPVSRPPYRPNLPTSMSQGYHHGVFSFSYGFDRSASQEQQDPIAQQSRRDKLRVQGLDPGGHPLVPTEEEGEDSGIYESATTTAATAQANNMLSEIFSFPTMPATPTSDLLSSQISTSYRQPQRLGMMAGFSGDWYSANRQGVVLGGTNLSSFGDSTEKHHHGGSQQHHPMFGLNADSTAAMQLFLMNSTLPPLLQQHHHQRSPSPSPPAPPPTLRRHHHQAFQSFGDASFSGGVVESQGLSLSLSSSLQQFEMPKVEELRVQDGVLYNFNNQAQQQQDHHHLSLHLQGHGHGQPVRMGYGTTAVVNVLRNSKYARAVRELLEEFCSVVRGQLKGSRIGMNRGSSSNPNPSHGVGGGASSSVAGASSSSKDLPPLCPADRFEHQRKKAKLISMLDEVDRRYNHYCDQMQMVVNCFDSVMGFGAATPYTALAQKAMSRHFRCLKDAIAAQLKQTCELLGEKEAGSSSGLTKAETPRLRLVDPSLRQQKAFQQMGMMEQEAWRPQRGLPERSVNILRAWLFEHFLHPYPSDADKHLLARQTGLSRSQVSNWFINARVRLWKPMVEEMYQQEAKEEVGERERNEASHHQGALSPTLQQPQGQRLGTGAPSESDPYPAAPPASQHHHHLFATSSSNENPPPAVAHSSNGGAGGGDDTLLVRIVAPEFCGSDVQVGPTDDMYRNGTSSAATLGPAAPMRFGTAGDVSLTLGLRHVGGNASEKGRFSAKDFGGC</sequence>
<evidence type="ECO:0000256" key="8">
    <source>
        <dbReference type="PROSITE-ProRule" id="PRU00108"/>
    </source>
</evidence>
<feature type="compositionally biased region" description="Pro residues" evidence="9">
    <location>
        <begin position="224"/>
        <end position="233"/>
    </location>
</feature>
<keyword evidence="6" id="KW-0804">Transcription</keyword>
<feature type="compositionally biased region" description="Low complexity" evidence="9">
    <location>
        <begin position="378"/>
        <end position="388"/>
    </location>
</feature>
<dbReference type="GeneID" id="105057915"/>
<proteinExistence type="inferred from homology"/>
<organism evidence="11 12">
    <name type="scientific">Elaeis guineensis var. tenera</name>
    <name type="common">Oil palm</name>
    <dbReference type="NCBI Taxonomy" id="51953"/>
    <lineage>
        <taxon>Eukaryota</taxon>
        <taxon>Viridiplantae</taxon>
        <taxon>Streptophyta</taxon>
        <taxon>Embryophyta</taxon>
        <taxon>Tracheophyta</taxon>
        <taxon>Spermatophyta</taxon>
        <taxon>Magnoliopsida</taxon>
        <taxon>Liliopsida</taxon>
        <taxon>Arecaceae</taxon>
        <taxon>Arecoideae</taxon>
        <taxon>Cocoseae</taxon>
        <taxon>Elaeidinae</taxon>
        <taxon>Elaeis</taxon>
    </lineage>
</organism>
<evidence type="ECO:0000259" key="10">
    <source>
        <dbReference type="PROSITE" id="PS50071"/>
    </source>
</evidence>
<dbReference type="SMART" id="SM00574">
    <property type="entry name" value="POX"/>
    <property type="match status" value="1"/>
</dbReference>
<evidence type="ECO:0000256" key="7">
    <source>
        <dbReference type="ARBA" id="ARBA00023242"/>
    </source>
</evidence>
<feature type="DNA-binding region" description="Homeobox" evidence="8">
    <location>
        <begin position="518"/>
        <end position="580"/>
    </location>
</feature>
<feature type="region of interest" description="Disordered" evidence="9">
    <location>
        <begin position="169"/>
        <end position="191"/>
    </location>
</feature>
<keyword evidence="5 8" id="KW-0371">Homeobox</keyword>